<evidence type="ECO:0000313" key="2">
    <source>
        <dbReference type="Proteomes" id="UP000367825"/>
    </source>
</evidence>
<protein>
    <recommendedName>
        <fullName evidence="3">Pilus assembly protein PilM</fullName>
    </recommendedName>
</protein>
<gene>
    <name evidence="1" type="ORF">PNO31109_02729</name>
</gene>
<evidence type="ECO:0000313" key="1">
    <source>
        <dbReference type="EMBL" id="VVE13077.1"/>
    </source>
</evidence>
<name>A0A5E4VL35_9BURK</name>
<keyword evidence="2" id="KW-1185">Reference proteome</keyword>
<sequence>MRAVLRGVRQMSSGLTSAPPRAGGGGVGIHFDAAAVQFVRLTRCAGPARLRLTAYGSAVVEDGVVRGALIAKPEAAARHLADLLERTGMSASELRDDTIVLALPAHGLKTEVVDYPADVPPRALRAWCERRAALLVPGDADAGLRCRVGVTWADPANHRLRLYACEAELVDARVAVLEMCGLQPQAVDAAHEAARRAFRWAWPSAAHADASAGSGANTETDANAGVEREPPPLALLQVDAHEFDLSVFDGSDCVADARERFDGIGGHPDALAGIVREVAGKLAVRPRAMYLAAQGASPGTLVAICDALEAACGIPVRPFDPLRRFSISHRRQPFAQRGAFAVACGLALRAMSVQGVSCE</sequence>
<organism evidence="1 2">
    <name type="scientific">Pandoraea nosoerga</name>
    <dbReference type="NCBI Taxonomy" id="2508296"/>
    <lineage>
        <taxon>Bacteria</taxon>
        <taxon>Pseudomonadati</taxon>
        <taxon>Pseudomonadota</taxon>
        <taxon>Betaproteobacteria</taxon>
        <taxon>Burkholderiales</taxon>
        <taxon>Burkholderiaceae</taxon>
        <taxon>Pandoraea</taxon>
    </lineage>
</organism>
<dbReference type="Proteomes" id="UP000367825">
    <property type="component" value="Unassembled WGS sequence"/>
</dbReference>
<dbReference type="EMBL" id="CABPSC010000010">
    <property type="protein sequence ID" value="VVE13077.1"/>
    <property type="molecule type" value="Genomic_DNA"/>
</dbReference>
<reference evidence="1 2" key="1">
    <citation type="submission" date="2019-08" db="EMBL/GenBank/DDBJ databases">
        <authorList>
            <person name="Peeters C."/>
        </authorList>
    </citation>
    <scope>NUCLEOTIDE SEQUENCE [LARGE SCALE GENOMIC DNA]</scope>
    <source>
        <strain evidence="1 2">LMG 31109</strain>
    </source>
</reference>
<accession>A0A5E4VL35</accession>
<dbReference type="InterPro" id="IPR005883">
    <property type="entry name" value="PilM"/>
</dbReference>
<proteinExistence type="predicted"/>
<dbReference type="Pfam" id="PF11104">
    <property type="entry name" value="PilM_2"/>
    <property type="match status" value="1"/>
</dbReference>
<evidence type="ECO:0008006" key="3">
    <source>
        <dbReference type="Google" id="ProtNLM"/>
    </source>
</evidence>
<dbReference type="Gene3D" id="3.30.420.40">
    <property type="match status" value="1"/>
</dbReference>
<dbReference type="AlphaFoldDB" id="A0A5E4VL35"/>